<dbReference type="RefSeq" id="XP_015222052.1">
    <property type="nucleotide sequence ID" value="XM_015366566.1"/>
</dbReference>
<keyword evidence="8" id="KW-1185">Reference proteome</keyword>
<dbReference type="PROSITE" id="PS50089">
    <property type="entry name" value="ZF_RING_2"/>
    <property type="match status" value="1"/>
</dbReference>
<dbReference type="Proteomes" id="UP000018468">
    <property type="component" value="Linkage group LG21"/>
</dbReference>
<dbReference type="OMA" id="PNHIILE"/>
<dbReference type="STRING" id="7918.ENSLOCP00000021436"/>
<dbReference type="GO" id="GO:0008270">
    <property type="term" value="F:zinc ion binding"/>
    <property type="evidence" value="ECO:0007669"/>
    <property type="project" value="UniProtKB-KW"/>
</dbReference>
<dbReference type="InterPro" id="IPR001841">
    <property type="entry name" value="Znf_RING"/>
</dbReference>
<dbReference type="InParanoid" id="W5NLC7"/>
<dbReference type="InterPro" id="IPR017907">
    <property type="entry name" value="Znf_RING_CS"/>
</dbReference>
<dbReference type="InterPro" id="IPR051435">
    <property type="entry name" value="RING_finger_E3_ubiq-ligases"/>
</dbReference>
<name>W5NLC7_LEPOC</name>
<keyword evidence="5" id="KW-0472">Membrane</keyword>
<dbReference type="RefSeq" id="XP_015222053.1">
    <property type="nucleotide sequence ID" value="XM_015366567.1"/>
</dbReference>
<keyword evidence="5" id="KW-0812">Transmembrane</keyword>
<dbReference type="eggNOG" id="KOG2177">
    <property type="taxonomic scope" value="Eukaryota"/>
</dbReference>
<dbReference type="SMART" id="SM00184">
    <property type="entry name" value="RING"/>
    <property type="match status" value="1"/>
</dbReference>
<dbReference type="GO" id="GO:0061630">
    <property type="term" value="F:ubiquitin protein ligase activity"/>
    <property type="evidence" value="ECO:0000318"/>
    <property type="project" value="GO_Central"/>
</dbReference>
<accession>W5NLC7</accession>
<keyword evidence="3" id="KW-0862">Zinc</keyword>
<dbReference type="GO" id="GO:0016567">
    <property type="term" value="P:protein ubiquitination"/>
    <property type="evidence" value="ECO:0000318"/>
    <property type="project" value="GO_Central"/>
</dbReference>
<dbReference type="SUPFAM" id="SSF57850">
    <property type="entry name" value="RING/U-box"/>
    <property type="match status" value="1"/>
</dbReference>
<dbReference type="Gene3D" id="3.30.40.10">
    <property type="entry name" value="Zinc/RING finger domain, C3HC4 (zinc finger)"/>
    <property type="match status" value="1"/>
</dbReference>
<dbReference type="OrthoDB" id="252722at2759"/>
<evidence type="ECO:0000313" key="7">
    <source>
        <dbReference type="Ensembl" id="ENSLOCP00000021436.1"/>
    </source>
</evidence>
<sequence length="193" mass="21933">MAEEPPPPQLDCAICWSPFDNAFRTPKLLACHHAFCLECLARLSLAMDPEPQGGLSCPLCRRLTPLHDAQSIAELPTDQALLDRLRLEARPVALEDGRLWYRAAPARSWLRRSRPTVYTLSLDVERRLRAGQNQVGPGEEALVSESEEEEEEEGCWFSPQFRVFTYLTSGIFGILLLLLLCFLWARRDLWVAP</sequence>
<keyword evidence="2 4" id="KW-0863">Zinc-finger</keyword>
<dbReference type="EMBL" id="AHAT01021879">
    <property type="status" value="NOT_ANNOTATED_CDS"/>
    <property type="molecule type" value="Genomic_DNA"/>
</dbReference>
<proteinExistence type="predicted"/>
<evidence type="ECO:0000256" key="2">
    <source>
        <dbReference type="ARBA" id="ARBA00022771"/>
    </source>
</evidence>
<dbReference type="Ensembl" id="ENSLOCT00000021473.1">
    <property type="protein sequence ID" value="ENSLOCP00000021436.1"/>
    <property type="gene ID" value="ENSLOCG00000017331.1"/>
</dbReference>
<dbReference type="InterPro" id="IPR013083">
    <property type="entry name" value="Znf_RING/FYVE/PHD"/>
</dbReference>
<evidence type="ECO:0000256" key="5">
    <source>
        <dbReference type="SAM" id="Phobius"/>
    </source>
</evidence>
<reference evidence="7" key="3">
    <citation type="submission" date="2025-09" db="UniProtKB">
        <authorList>
            <consortium name="Ensembl"/>
        </authorList>
    </citation>
    <scope>IDENTIFICATION</scope>
</reference>
<dbReference type="HOGENOM" id="CLU_122905_0_0_1"/>
<dbReference type="Pfam" id="PF14634">
    <property type="entry name" value="zf-RING_5"/>
    <property type="match status" value="1"/>
</dbReference>
<evidence type="ECO:0000256" key="3">
    <source>
        <dbReference type="ARBA" id="ARBA00022833"/>
    </source>
</evidence>
<evidence type="ECO:0000259" key="6">
    <source>
        <dbReference type="PROSITE" id="PS50089"/>
    </source>
</evidence>
<dbReference type="PANTHER" id="PTHR22791">
    <property type="entry name" value="RING-TYPE DOMAIN-CONTAINING PROTEIN"/>
    <property type="match status" value="1"/>
</dbReference>
<feature type="domain" description="RING-type" evidence="6">
    <location>
        <begin position="12"/>
        <end position="61"/>
    </location>
</feature>
<reference evidence="7" key="2">
    <citation type="submission" date="2025-08" db="UniProtKB">
        <authorList>
            <consortium name="Ensembl"/>
        </authorList>
    </citation>
    <scope>IDENTIFICATION</scope>
</reference>
<dbReference type="PANTHER" id="PTHR22791:SF7">
    <property type="entry name" value="E3 UBIQUITIN-PROTEIN LIGASE RNF183"/>
    <property type="match status" value="1"/>
</dbReference>
<dbReference type="Bgee" id="ENSLOCG00000017331">
    <property type="expression patterns" value="Expressed in bone element and 3 other cell types or tissues"/>
</dbReference>
<organism evidence="7 8">
    <name type="scientific">Lepisosteus oculatus</name>
    <name type="common">Spotted gar</name>
    <dbReference type="NCBI Taxonomy" id="7918"/>
    <lineage>
        <taxon>Eukaryota</taxon>
        <taxon>Metazoa</taxon>
        <taxon>Chordata</taxon>
        <taxon>Craniata</taxon>
        <taxon>Vertebrata</taxon>
        <taxon>Euteleostomi</taxon>
        <taxon>Actinopterygii</taxon>
        <taxon>Neopterygii</taxon>
        <taxon>Holostei</taxon>
        <taxon>Semionotiformes</taxon>
        <taxon>Lepisosteidae</taxon>
        <taxon>Lepisosteus</taxon>
    </lineage>
</organism>
<keyword evidence="5" id="KW-1133">Transmembrane helix</keyword>
<evidence type="ECO:0000256" key="4">
    <source>
        <dbReference type="PROSITE-ProRule" id="PRU00175"/>
    </source>
</evidence>
<keyword evidence="1" id="KW-0479">Metal-binding</keyword>
<evidence type="ECO:0000256" key="1">
    <source>
        <dbReference type="ARBA" id="ARBA00022723"/>
    </source>
</evidence>
<evidence type="ECO:0000313" key="8">
    <source>
        <dbReference type="Proteomes" id="UP000018468"/>
    </source>
</evidence>
<dbReference type="PROSITE" id="PS00518">
    <property type="entry name" value="ZF_RING_1"/>
    <property type="match status" value="1"/>
</dbReference>
<dbReference type="AlphaFoldDB" id="W5NLC7"/>
<dbReference type="GeneID" id="102686173"/>
<dbReference type="GeneTree" id="ENSGT00940000162965"/>
<reference evidence="8" key="1">
    <citation type="submission" date="2011-12" db="EMBL/GenBank/DDBJ databases">
        <title>The Draft Genome of Lepisosteus oculatus.</title>
        <authorList>
            <consortium name="The Broad Institute Genome Assembly &amp; Analysis Group"/>
            <consortium name="Computational R&amp;D Group"/>
            <consortium name="and Sequencing Platform"/>
            <person name="Di Palma F."/>
            <person name="Alfoldi J."/>
            <person name="Johnson J."/>
            <person name="Berlin A."/>
            <person name="Gnerre S."/>
            <person name="Jaffe D."/>
            <person name="MacCallum I."/>
            <person name="Young S."/>
            <person name="Walker B.J."/>
            <person name="Lander E.S."/>
            <person name="Lindblad-Toh K."/>
        </authorList>
    </citation>
    <scope>NUCLEOTIDE SEQUENCE [LARGE SCALE GENOMIC DNA]</scope>
</reference>
<feature type="transmembrane region" description="Helical" evidence="5">
    <location>
        <begin position="163"/>
        <end position="185"/>
    </location>
</feature>
<protein>
    <submittedName>
        <fullName evidence="7">Ring finger protein 183</fullName>
    </submittedName>
</protein>